<dbReference type="InterPro" id="IPR036691">
    <property type="entry name" value="Endo/exonu/phosph_ase_sf"/>
</dbReference>
<gene>
    <name evidence="2" type="ORF">NQ317_001950</name>
</gene>
<dbReference type="Proteomes" id="UP001162164">
    <property type="component" value="Unassembled WGS sequence"/>
</dbReference>
<reference evidence="2" key="1">
    <citation type="journal article" date="2023" name="Insect Mol. Biol.">
        <title>Genome sequencing provides insights into the evolution of gene families encoding plant cell wall-degrading enzymes in longhorned beetles.</title>
        <authorList>
            <person name="Shin N.R."/>
            <person name="Okamura Y."/>
            <person name="Kirsch R."/>
            <person name="Pauchet Y."/>
        </authorList>
    </citation>
    <scope>NUCLEOTIDE SEQUENCE</scope>
    <source>
        <strain evidence="2">MMC_N1</strain>
    </source>
</reference>
<name>A0ABQ9IW53_9CUCU</name>
<dbReference type="PANTHER" id="PTHR33273:SF4">
    <property type="entry name" value="ENDONUCLEASE_EXONUCLEASE_PHOSPHATASE DOMAIN-CONTAINING PROTEIN"/>
    <property type="match status" value="1"/>
</dbReference>
<dbReference type="SUPFAM" id="SSF56219">
    <property type="entry name" value="DNase I-like"/>
    <property type="match status" value="1"/>
</dbReference>
<organism evidence="2 3">
    <name type="scientific">Molorchus minor</name>
    <dbReference type="NCBI Taxonomy" id="1323400"/>
    <lineage>
        <taxon>Eukaryota</taxon>
        <taxon>Metazoa</taxon>
        <taxon>Ecdysozoa</taxon>
        <taxon>Arthropoda</taxon>
        <taxon>Hexapoda</taxon>
        <taxon>Insecta</taxon>
        <taxon>Pterygota</taxon>
        <taxon>Neoptera</taxon>
        <taxon>Endopterygota</taxon>
        <taxon>Coleoptera</taxon>
        <taxon>Polyphaga</taxon>
        <taxon>Cucujiformia</taxon>
        <taxon>Chrysomeloidea</taxon>
        <taxon>Cerambycidae</taxon>
        <taxon>Lamiinae</taxon>
        <taxon>Monochamini</taxon>
        <taxon>Molorchus</taxon>
    </lineage>
</organism>
<keyword evidence="3" id="KW-1185">Reference proteome</keyword>
<dbReference type="EMBL" id="JAPWTJ010002215">
    <property type="protein sequence ID" value="KAJ8967280.1"/>
    <property type="molecule type" value="Genomic_DNA"/>
</dbReference>
<dbReference type="Gene3D" id="3.60.10.10">
    <property type="entry name" value="Endonuclease/exonuclease/phosphatase"/>
    <property type="match status" value="1"/>
</dbReference>
<comment type="caution">
    <text evidence="2">The sequence shown here is derived from an EMBL/GenBank/DDBJ whole genome shotgun (WGS) entry which is preliminary data.</text>
</comment>
<dbReference type="Pfam" id="PF14529">
    <property type="entry name" value="Exo_endo_phos_2"/>
    <property type="match status" value="1"/>
</dbReference>
<proteinExistence type="predicted"/>
<feature type="domain" description="Endonuclease/exonuclease/phosphatase" evidence="1">
    <location>
        <begin position="85"/>
        <end position="149"/>
    </location>
</feature>
<dbReference type="InterPro" id="IPR005135">
    <property type="entry name" value="Endo/exonuclease/phosphatase"/>
</dbReference>
<evidence type="ECO:0000313" key="2">
    <source>
        <dbReference type="EMBL" id="KAJ8967280.1"/>
    </source>
</evidence>
<dbReference type="PANTHER" id="PTHR33273">
    <property type="entry name" value="DOMAIN-CONTAINING PROTEIN, PUTATIVE-RELATED"/>
    <property type="match status" value="1"/>
</dbReference>
<evidence type="ECO:0000259" key="1">
    <source>
        <dbReference type="Pfam" id="PF14529"/>
    </source>
</evidence>
<sequence length="369" mass="42209">MNKIKILQTNLGQSRAAHDVANKVAYDRGADLVIISEPNIRLVTKQSYITDTRKEVAVQIINKDIGLVNIEKGEGFIKLVFEEWHLYCCYISPNIPMLTFQTYIDKIMKSIRDGNSEAIFAGDLNAKSALWGSPFTDNRGKYIADWAGASKSYIDVTGATAGIAKKIHGWEVLQDEVLTYHQHIYFEVGSGRRRNNFGAKKVLFDKGVFERNIANRNKELTTGSVEELMSVLKNVTEESSITVRNSGRQTPYWWNAEIETQRRTCLRLRRRLTRGNARNHPGNGELEYMREEYRNSCKNLKKLIRCSKRTHWKVLCNSLEDDIWGKGYQIAMKTLEGQGPPCNLTPNQKVDIAKQLFPETEENWESPNI</sequence>
<evidence type="ECO:0000313" key="3">
    <source>
        <dbReference type="Proteomes" id="UP001162164"/>
    </source>
</evidence>
<protein>
    <recommendedName>
        <fullName evidence="1">Endonuclease/exonuclease/phosphatase domain-containing protein</fullName>
    </recommendedName>
</protein>
<accession>A0ABQ9IW53</accession>